<evidence type="ECO:0000313" key="4">
    <source>
        <dbReference type="Proteomes" id="UP000029554"/>
    </source>
</evidence>
<dbReference type="InterPro" id="IPR045829">
    <property type="entry name" value="PKD_6"/>
</dbReference>
<dbReference type="SMART" id="SM00089">
    <property type="entry name" value="PKD"/>
    <property type="match status" value="3"/>
</dbReference>
<dbReference type="SUPFAM" id="SSF49299">
    <property type="entry name" value="PKD domain"/>
    <property type="match status" value="2"/>
</dbReference>
<dbReference type="EMBL" id="JRHH01000005">
    <property type="protein sequence ID" value="KGD67500.1"/>
    <property type="molecule type" value="Genomic_DNA"/>
</dbReference>
<dbReference type="InterPro" id="IPR035986">
    <property type="entry name" value="PKD_dom_sf"/>
</dbReference>
<comment type="caution">
    <text evidence="3">The sequence shown here is derived from an EMBL/GenBank/DDBJ whole genome shotgun (WGS) entry which is preliminary data.</text>
</comment>
<dbReference type="Gene3D" id="2.60.40.10">
    <property type="entry name" value="Immunoglobulins"/>
    <property type="match status" value="2"/>
</dbReference>
<evidence type="ECO:0000259" key="2">
    <source>
        <dbReference type="PROSITE" id="PS50093"/>
    </source>
</evidence>
<evidence type="ECO:0000313" key="3">
    <source>
        <dbReference type="EMBL" id="KGD67500.1"/>
    </source>
</evidence>
<dbReference type="NCBIfam" id="TIGR04183">
    <property type="entry name" value="Por_Secre_tail"/>
    <property type="match status" value="1"/>
</dbReference>
<dbReference type="PROSITE" id="PS50093">
    <property type="entry name" value="PKD"/>
    <property type="match status" value="1"/>
</dbReference>
<dbReference type="InterPro" id="IPR022409">
    <property type="entry name" value="PKD/Chitinase_dom"/>
</dbReference>
<evidence type="ECO:0000256" key="1">
    <source>
        <dbReference type="ARBA" id="ARBA00022729"/>
    </source>
</evidence>
<dbReference type="STRING" id="1453498.LG45_14960"/>
<dbReference type="InterPro" id="IPR000601">
    <property type="entry name" value="PKD_dom"/>
</dbReference>
<dbReference type="eggNOG" id="COG3291">
    <property type="taxonomic scope" value="Bacteria"/>
</dbReference>
<keyword evidence="1" id="KW-0732">Signal</keyword>
<organism evidence="3 4">
    <name type="scientific">Flavobacterium aquatile LMG 4008 = ATCC 11947</name>
    <dbReference type="NCBI Taxonomy" id="1453498"/>
    <lineage>
        <taxon>Bacteria</taxon>
        <taxon>Pseudomonadati</taxon>
        <taxon>Bacteroidota</taxon>
        <taxon>Flavobacteriia</taxon>
        <taxon>Flavobacteriales</taxon>
        <taxon>Flavobacteriaceae</taxon>
        <taxon>Flavobacterium</taxon>
    </lineage>
</organism>
<dbReference type="Pfam" id="PF18911">
    <property type="entry name" value="PKD_4"/>
    <property type="match status" value="2"/>
</dbReference>
<name>A0A095UY35_9FLAO</name>
<keyword evidence="4" id="KW-1185">Reference proteome</keyword>
<reference evidence="3 4" key="1">
    <citation type="submission" date="2014-09" db="EMBL/GenBank/DDBJ databases">
        <title>Whole Genome Shotgun of Flavobacterium aquatile LMG 4008.</title>
        <authorList>
            <person name="Gale A.N."/>
            <person name="Pipes S.E."/>
            <person name="Newman J.D."/>
        </authorList>
    </citation>
    <scope>NUCLEOTIDE SEQUENCE [LARGE SCALE GENOMIC DNA]</scope>
    <source>
        <strain evidence="3 4">LMG 4008</strain>
    </source>
</reference>
<dbReference type="InterPro" id="IPR026444">
    <property type="entry name" value="Secre_tail"/>
</dbReference>
<accession>A0A095UY35</accession>
<feature type="domain" description="PKD" evidence="2">
    <location>
        <begin position="148"/>
        <end position="195"/>
    </location>
</feature>
<dbReference type="Proteomes" id="UP000029554">
    <property type="component" value="Unassembled WGS sequence"/>
</dbReference>
<dbReference type="Pfam" id="PF18962">
    <property type="entry name" value="Por_Secre_tail"/>
    <property type="match status" value="1"/>
</dbReference>
<dbReference type="Pfam" id="PF19408">
    <property type="entry name" value="PKD_6"/>
    <property type="match status" value="1"/>
</dbReference>
<sequence>MLLAFSYSALSQTTPGMFISWDKEVGCQTYGVDDQKRIFFTDISPSECIRVCENSTVTYSLSNLPAGASTTWNAVGGVLSYVTESSCTVTWGAFGDGSLSFTVTNGNSIINKTLCIKKILIPTALFEIAPGGQSQPVYTCSDQIINFVNLSTANNGTNLVSYYWDFGDDTSSTAFQPSHSYAANGTYEVILIVGNECNCTSVYKTEIVVKDKGFDISCPSVICEDQTQTYSLPFDGMQICNENFNWSVVGGHILSQQGGNVEVIWDDVDQDGFGYVTFNPQDCNLPCLLPTTIKIPVIQTNGTIEGPTNICLGEQGRYSLPQWPTTDFQWQIVGNVANNLGEIFQTDQRNEIIVVPNVTGTLTLRVTYTNTLLHCSGEAEIVIQVGKALEIIGEEALCQYATATYFNTDGVIANWTLTSDTGGVLYNVYSSDFFEYPFTEPGNYILTANADNYCPGEQKTITVFATPETPEGVDGDLLVCPNAPYTYSIQNPDSAGDYEWAVTNGTIIGATTGEQVNITFTGTFPAIISVYKKSLSPVECNSTPFTVAINQIPVTAVISSDFGAVCSSSVASYQALVPTTTTAHTSGDTYTWSISNPSLGSISSGQGTNAVDVTWNNVTNVTNVDLILTIGKCNISPAPQFIKPIILYPKTEIDITTPTNPICAGALYSVTFTVVSNNGVPLVPTDVVTWNLGSGEFTTPAGQFYYTTTLTNTSTVSIDQVVTAFIADANGCGKTNTKSITVTVLPNPPGIATLTSSANAFCIEDDIDATIAVSSNTTGVSFVWLKDGNPLVPAQTGISLNVTPDMGFGTYTFQVTNTNNCITISNPIYISQICSGPSCTIPESVSNDSYLSSCGTITFSGTYTGTPLNEVWEVLGPAPSDYTLTSTGLTGKPGNYKIIYKVYYPCQEGGTGFITKIQDVVIPYLPEFSYTVKCSDEDNTFDINFLDNSTFFAPVLSQDVRFYYKLASASSFTGPVTYDPSLTINEISNLPAGNYVFRQEVDGLYPNTTTFTCSKEYTVNLQGVDPFLDIEVNDNLDINCHDTAVLFELSIPQGTGTSILWDFGDGSQNTLSSPSRVFTTPNAPYNVTCTVTNQFGCSRIIPVSVYIPKKCFFGDVVATPSSATVCQGQVVTLKYQPNNDFCDVANYTWMDGNQPVVGAANSDELTVTSTGFYWVKVESVDGCSYDTPTQIKPLFNTLPTVKLLGATSFCQGEDVSIRVNTNASLIQWYVNNSLYSQFNNLTEAVFTNLLPVGDYTVEVVVTSPQGCTNSASQVISIVEGIYDIAFDVSITCDPYQVVIKAVPSPNSEDITYNWSNGEHIEMITVPDGGTYSVTATLGGCSFTAEVDVPKNPENYLWIFPSGCYNDCTTETNYLIGPTLPLAHWSWNLNSNAEDAGNDSFATPYTLIKDGLYTLTVSTGDCKAESAPLDYSTTKCDKCKIDFVDVKNVVKNETPYCSFTFEVQVVSNSTVAYQATVMDDLNNVLVLPSTITIQPGFNVFFFTVIPQNPFVGGTTHWTIQGAVPNGKEGFIDCIYDVSVIVPTCDSISSKIVTTDATLEHKTLVQQELTLYPNPANDLVTLSYRLSSPAATVEIYDIAGRSISTNVLSSSVGDLQLNTSSYPSGIYIVVVKQDGVLLTQKKLVIE</sequence>
<dbReference type="InterPro" id="IPR013783">
    <property type="entry name" value="Ig-like_fold"/>
</dbReference>
<protein>
    <recommendedName>
        <fullName evidence="2">PKD domain-containing protein</fullName>
    </recommendedName>
</protein>
<proteinExistence type="predicted"/>
<dbReference type="CDD" id="cd00146">
    <property type="entry name" value="PKD"/>
    <property type="match status" value="1"/>
</dbReference>
<gene>
    <name evidence="3" type="ORF">LG45_14960</name>
</gene>